<feature type="transmembrane region" description="Helical" evidence="8">
    <location>
        <begin position="61"/>
        <end position="80"/>
    </location>
</feature>
<feature type="transmembrane region" description="Helical" evidence="8">
    <location>
        <begin position="162"/>
        <end position="179"/>
    </location>
</feature>
<dbReference type="GO" id="GO:0005886">
    <property type="term" value="C:plasma membrane"/>
    <property type="evidence" value="ECO:0007669"/>
    <property type="project" value="UniProtKB-SubCell"/>
</dbReference>
<feature type="transmembrane region" description="Helical" evidence="8">
    <location>
        <begin position="92"/>
        <end position="113"/>
    </location>
</feature>
<gene>
    <name evidence="9" type="ORF">MBVG_0340</name>
</gene>
<dbReference type="Pfam" id="PF03547">
    <property type="entry name" value="Mem_trans"/>
    <property type="match status" value="1"/>
</dbReference>
<sequence>MCQQHFQWIKIYIEDYMFFKNLVKILSDQGLYGAVIATLVFVGIGYLVTKKGIFNKEINGKLSKFLLDYALPFLCIVAFMQPANAKLGREAGIVIGISAAFYILIGVWNTVIIRLWPKLMSKSVYAKAERLYQKQGGDLTKEQFKQAHIQSYARKISAAQMMVAYASLQFFAVPLVTALKGNGPEAIFNGSATALLQVWNLPYMIGAFSYLKMSYSGEKFSKDMIKPIVKSLLSPMMICLYISATLWTLQFIPQIGKNLVTSAKDPFNFNVAAEGGKQFWAGMLERFTILKSFLVPGVQLISPMAWILIGGSIATSDLKEAVKDKAVWITTIRKLFTVPIFMFLVVIGFVVGGLLTPSTATLLVILGACPPAAVTIVFSVAYKHEHTPFTAQVSSLSTVGCLIALPIWTLLASAAFKALAPVVAA</sequence>
<feature type="transmembrane region" description="Helical" evidence="8">
    <location>
        <begin position="232"/>
        <end position="252"/>
    </location>
</feature>
<evidence type="ECO:0000256" key="2">
    <source>
        <dbReference type="ARBA" id="ARBA00010145"/>
    </source>
</evidence>
<evidence type="ECO:0000256" key="6">
    <source>
        <dbReference type="ARBA" id="ARBA00022989"/>
    </source>
</evidence>
<dbReference type="EMBL" id="AORH01000008">
    <property type="protein sequence ID" value="ENY70167.1"/>
    <property type="molecule type" value="Genomic_DNA"/>
</dbReference>
<dbReference type="InterPro" id="IPR004776">
    <property type="entry name" value="Mem_transp_PIN-like"/>
</dbReference>
<keyword evidence="4" id="KW-1003">Cell membrane</keyword>
<accession>N9V4A9</accession>
<evidence type="ECO:0000256" key="8">
    <source>
        <dbReference type="SAM" id="Phobius"/>
    </source>
</evidence>
<feature type="transmembrane region" description="Helical" evidence="8">
    <location>
        <begin position="191"/>
        <end position="211"/>
    </location>
</feature>
<name>N9V4A9_9BACT</name>
<feature type="transmembrane region" description="Helical" evidence="8">
    <location>
        <begin position="393"/>
        <end position="416"/>
    </location>
</feature>
<evidence type="ECO:0000256" key="7">
    <source>
        <dbReference type="ARBA" id="ARBA00023136"/>
    </source>
</evidence>
<dbReference type="PATRIC" id="fig|1188235.3.peg.38"/>
<feature type="transmembrane region" description="Helical" evidence="8">
    <location>
        <begin position="335"/>
        <end position="355"/>
    </location>
</feature>
<feature type="transmembrane region" description="Helical" evidence="8">
    <location>
        <begin position="30"/>
        <end position="49"/>
    </location>
</feature>
<dbReference type="PANTHER" id="PTHR36838">
    <property type="entry name" value="AUXIN EFFLUX CARRIER FAMILY PROTEIN"/>
    <property type="match status" value="1"/>
</dbReference>
<dbReference type="GO" id="GO:0055085">
    <property type="term" value="P:transmembrane transport"/>
    <property type="evidence" value="ECO:0007669"/>
    <property type="project" value="InterPro"/>
</dbReference>
<dbReference type="AlphaFoldDB" id="N9V4A9"/>
<feature type="transmembrane region" description="Helical" evidence="8">
    <location>
        <begin position="293"/>
        <end position="314"/>
    </location>
</feature>
<organism evidence="9 10">
    <name type="scientific">Mycoplasmopsis bovigenitalium 51080</name>
    <dbReference type="NCBI Taxonomy" id="1188235"/>
    <lineage>
        <taxon>Bacteria</taxon>
        <taxon>Bacillati</taxon>
        <taxon>Mycoplasmatota</taxon>
        <taxon>Mycoplasmoidales</taxon>
        <taxon>Metamycoplasmataceae</taxon>
        <taxon>Mycoplasmopsis</taxon>
    </lineage>
</organism>
<dbReference type="Proteomes" id="UP000013220">
    <property type="component" value="Unassembled WGS sequence"/>
</dbReference>
<dbReference type="eggNOG" id="COG0679">
    <property type="taxonomic scope" value="Bacteria"/>
</dbReference>
<keyword evidence="7 8" id="KW-0472">Membrane</keyword>
<reference evidence="9 10" key="1">
    <citation type="journal article" date="2013" name="Genome Announc.">
        <title>Draft Genome Sequences of Mycoplasma alkalescens, Mycoplasma arginini, and Mycoplasma bovigenitalium, Three Species with Equivocal Pathogenic Status for Cattle.</title>
        <authorList>
            <person name="Manso-Silvan L."/>
            <person name="Tardy F."/>
            <person name="Baranowski E."/>
            <person name="Barre A."/>
            <person name="Blanchard A."/>
            <person name="Breton M."/>
            <person name="Couture C."/>
            <person name="Citti C."/>
            <person name="Dordet-Frisoni E."/>
            <person name="Dupuy V."/>
            <person name="Gaurivaud P."/>
            <person name="Jacob D."/>
            <person name="Lemaitre C."/>
            <person name="Nikolski M."/>
            <person name="Nouvel L.X."/>
            <person name="Poumarat F."/>
            <person name="Thebault P."/>
            <person name="Theil S."/>
            <person name="Thiaucourt F."/>
            <person name="Sirand-Pugnet P."/>
        </authorList>
    </citation>
    <scope>NUCLEOTIDE SEQUENCE [LARGE SCALE GENOMIC DNA]</scope>
    <source>
        <strain evidence="9 10">51080</strain>
    </source>
</reference>
<proteinExistence type="inferred from homology"/>
<protein>
    <submittedName>
        <fullName evidence="9">Malate permease</fullName>
    </submittedName>
</protein>
<keyword evidence="10" id="KW-1185">Reference proteome</keyword>
<dbReference type="PANTHER" id="PTHR36838:SF3">
    <property type="entry name" value="TRANSPORTER AUXIN EFFLUX CARRIER EC FAMILY"/>
    <property type="match status" value="1"/>
</dbReference>
<dbReference type="InterPro" id="IPR038770">
    <property type="entry name" value="Na+/solute_symporter_sf"/>
</dbReference>
<dbReference type="Gene3D" id="1.20.1530.20">
    <property type="match status" value="1"/>
</dbReference>
<comment type="caution">
    <text evidence="9">The sequence shown here is derived from an EMBL/GenBank/DDBJ whole genome shotgun (WGS) entry which is preliminary data.</text>
</comment>
<dbReference type="STRING" id="1188235.MBVG_0340"/>
<comment type="subcellular location">
    <subcellularLocation>
        <location evidence="1">Cell membrane</location>
        <topology evidence="1">Multi-pass membrane protein</topology>
    </subcellularLocation>
</comment>
<keyword evidence="5 8" id="KW-0812">Transmembrane</keyword>
<evidence type="ECO:0000313" key="10">
    <source>
        <dbReference type="Proteomes" id="UP000013220"/>
    </source>
</evidence>
<feature type="transmembrane region" description="Helical" evidence="8">
    <location>
        <begin position="361"/>
        <end position="381"/>
    </location>
</feature>
<evidence type="ECO:0000256" key="4">
    <source>
        <dbReference type="ARBA" id="ARBA00022475"/>
    </source>
</evidence>
<evidence type="ECO:0000256" key="1">
    <source>
        <dbReference type="ARBA" id="ARBA00004651"/>
    </source>
</evidence>
<evidence type="ECO:0000313" key="9">
    <source>
        <dbReference type="EMBL" id="ENY70167.1"/>
    </source>
</evidence>
<comment type="similarity">
    <text evidence="2">Belongs to the auxin efflux carrier (TC 2.A.69) family.</text>
</comment>
<evidence type="ECO:0000256" key="3">
    <source>
        <dbReference type="ARBA" id="ARBA00022448"/>
    </source>
</evidence>
<evidence type="ECO:0000256" key="5">
    <source>
        <dbReference type="ARBA" id="ARBA00022692"/>
    </source>
</evidence>
<keyword evidence="3" id="KW-0813">Transport</keyword>
<keyword evidence="6 8" id="KW-1133">Transmembrane helix</keyword>